<gene>
    <name evidence="2" type="ORF">Tci_703235</name>
</gene>
<comment type="caution">
    <text evidence="2">The sequence shown here is derived from an EMBL/GenBank/DDBJ whole genome shotgun (WGS) entry which is preliminary data.</text>
</comment>
<accession>A0A699LDW7</accession>
<name>A0A699LDW7_TANCI</name>
<evidence type="ECO:0000256" key="1">
    <source>
        <dbReference type="SAM" id="MobiDB-lite"/>
    </source>
</evidence>
<evidence type="ECO:0000313" key="2">
    <source>
        <dbReference type="EMBL" id="GFB31264.1"/>
    </source>
</evidence>
<dbReference type="EMBL" id="BKCJ010599458">
    <property type="protein sequence ID" value="GFB31264.1"/>
    <property type="molecule type" value="Genomic_DNA"/>
</dbReference>
<organism evidence="2">
    <name type="scientific">Tanacetum cinerariifolium</name>
    <name type="common">Dalmatian daisy</name>
    <name type="synonym">Chrysanthemum cinerariifolium</name>
    <dbReference type="NCBI Taxonomy" id="118510"/>
    <lineage>
        <taxon>Eukaryota</taxon>
        <taxon>Viridiplantae</taxon>
        <taxon>Streptophyta</taxon>
        <taxon>Embryophyta</taxon>
        <taxon>Tracheophyta</taxon>
        <taxon>Spermatophyta</taxon>
        <taxon>Magnoliopsida</taxon>
        <taxon>eudicotyledons</taxon>
        <taxon>Gunneridae</taxon>
        <taxon>Pentapetalae</taxon>
        <taxon>asterids</taxon>
        <taxon>campanulids</taxon>
        <taxon>Asterales</taxon>
        <taxon>Asteraceae</taxon>
        <taxon>Asteroideae</taxon>
        <taxon>Anthemideae</taxon>
        <taxon>Anthemidinae</taxon>
        <taxon>Tanacetum</taxon>
    </lineage>
</organism>
<dbReference type="AlphaFoldDB" id="A0A699LDW7"/>
<reference evidence="2" key="1">
    <citation type="journal article" date="2019" name="Sci. Rep.">
        <title>Draft genome of Tanacetum cinerariifolium, the natural source of mosquito coil.</title>
        <authorList>
            <person name="Yamashiro T."/>
            <person name="Shiraishi A."/>
            <person name="Satake H."/>
            <person name="Nakayama K."/>
        </authorList>
    </citation>
    <scope>NUCLEOTIDE SEQUENCE</scope>
</reference>
<proteinExistence type="predicted"/>
<protein>
    <submittedName>
        <fullName evidence="2">Uncharacterized protein</fullName>
    </submittedName>
</protein>
<feature type="region of interest" description="Disordered" evidence="1">
    <location>
        <begin position="67"/>
        <end position="107"/>
    </location>
</feature>
<sequence length="143" mass="15540">MDATSASPMVLLAKSNTSARRGPSLEKVNNPCWSFAKDSYRFGDACKYLHNGVHGKSTLLPCTVGSASSVPDVQGEPPAVNQKAYEPPAVDNRPPAVVTSSDTEPPVGITQPYPYWNPQKNQAITVDLHKWAAQIIRTKYLET</sequence>